<keyword evidence="2" id="KW-1185">Reference proteome</keyword>
<sequence>MNLENPSQEQEQERKRVKEHAVWLFACEQRLEDMNPPGFFQNSKNSRLRGSAISRIRQLAEIPEFPYEVLVQFHAITYFDRCFSNLSDLGGQECLDTFIITCTVLAGKRMAKSVDFPMQLFLEKNGLVNKLEDIEDMECRIRHMLNPRKESITALSFIDFFLYLIYDNDPDQIQTAKDNERLYKYILFMQRDAEFVQFKPSIIAAVAIMAEKAENGPVGDFCDPILRYKSVNTVEEGQPALAISSNRLYQSPPMFE</sequence>
<proteinExistence type="predicted"/>
<comment type="caution">
    <text evidence="1">The sequence shown here is derived from an EMBL/GenBank/DDBJ whole genome shotgun (WGS) entry which is preliminary data.</text>
</comment>
<dbReference type="Proteomes" id="UP000828048">
    <property type="component" value="Chromosome 1"/>
</dbReference>
<evidence type="ECO:0000313" key="2">
    <source>
        <dbReference type="Proteomes" id="UP000828048"/>
    </source>
</evidence>
<reference evidence="1 2" key="1">
    <citation type="journal article" date="2021" name="Hortic Res">
        <title>High-quality reference genome and annotation aids understanding of berry development for evergreen blueberry (Vaccinium darrowii).</title>
        <authorList>
            <person name="Yu J."/>
            <person name="Hulse-Kemp A.M."/>
            <person name="Babiker E."/>
            <person name="Staton M."/>
        </authorList>
    </citation>
    <scope>NUCLEOTIDE SEQUENCE [LARGE SCALE GENOMIC DNA]</scope>
    <source>
        <strain evidence="2">cv. NJ 8807/NJ 8810</strain>
        <tissue evidence="1">Young leaf</tissue>
    </source>
</reference>
<gene>
    <name evidence="1" type="ORF">Vadar_029233</name>
</gene>
<protein>
    <submittedName>
        <fullName evidence="1">Uncharacterized protein</fullName>
    </submittedName>
</protein>
<name>A0ACB7XVQ8_9ERIC</name>
<accession>A0ACB7XVQ8</accession>
<organism evidence="1 2">
    <name type="scientific">Vaccinium darrowii</name>
    <dbReference type="NCBI Taxonomy" id="229202"/>
    <lineage>
        <taxon>Eukaryota</taxon>
        <taxon>Viridiplantae</taxon>
        <taxon>Streptophyta</taxon>
        <taxon>Embryophyta</taxon>
        <taxon>Tracheophyta</taxon>
        <taxon>Spermatophyta</taxon>
        <taxon>Magnoliopsida</taxon>
        <taxon>eudicotyledons</taxon>
        <taxon>Gunneridae</taxon>
        <taxon>Pentapetalae</taxon>
        <taxon>asterids</taxon>
        <taxon>Ericales</taxon>
        <taxon>Ericaceae</taxon>
        <taxon>Vaccinioideae</taxon>
        <taxon>Vaccinieae</taxon>
        <taxon>Vaccinium</taxon>
    </lineage>
</organism>
<dbReference type="EMBL" id="CM037151">
    <property type="protein sequence ID" value="KAH7844550.1"/>
    <property type="molecule type" value="Genomic_DNA"/>
</dbReference>
<evidence type="ECO:0000313" key="1">
    <source>
        <dbReference type="EMBL" id="KAH7844550.1"/>
    </source>
</evidence>